<evidence type="ECO:0000256" key="1">
    <source>
        <dbReference type="SAM" id="MobiDB-lite"/>
    </source>
</evidence>
<evidence type="ECO:0000313" key="3">
    <source>
        <dbReference type="Proteomes" id="UP000824890"/>
    </source>
</evidence>
<accession>A0ABQ8E7Q4</accession>
<organism evidence="2 3">
    <name type="scientific">Brassica napus</name>
    <name type="common">Rape</name>
    <dbReference type="NCBI Taxonomy" id="3708"/>
    <lineage>
        <taxon>Eukaryota</taxon>
        <taxon>Viridiplantae</taxon>
        <taxon>Streptophyta</taxon>
        <taxon>Embryophyta</taxon>
        <taxon>Tracheophyta</taxon>
        <taxon>Spermatophyta</taxon>
        <taxon>Magnoliopsida</taxon>
        <taxon>eudicotyledons</taxon>
        <taxon>Gunneridae</taxon>
        <taxon>Pentapetalae</taxon>
        <taxon>rosids</taxon>
        <taxon>malvids</taxon>
        <taxon>Brassicales</taxon>
        <taxon>Brassicaceae</taxon>
        <taxon>Brassiceae</taxon>
        <taxon>Brassica</taxon>
    </lineage>
</organism>
<protein>
    <submittedName>
        <fullName evidence="2">Uncharacterized protein</fullName>
    </submittedName>
</protein>
<evidence type="ECO:0000313" key="2">
    <source>
        <dbReference type="EMBL" id="KAH0937644.1"/>
    </source>
</evidence>
<feature type="compositionally biased region" description="Basic and acidic residues" evidence="1">
    <location>
        <begin position="26"/>
        <end position="54"/>
    </location>
</feature>
<proteinExistence type="predicted"/>
<dbReference type="EMBL" id="JAGKQM010000002">
    <property type="protein sequence ID" value="KAH0937644.1"/>
    <property type="molecule type" value="Genomic_DNA"/>
</dbReference>
<gene>
    <name evidence="2" type="ORF">HID58_005105</name>
</gene>
<comment type="caution">
    <text evidence="2">The sequence shown here is derived from an EMBL/GenBank/DDBJ whole genome shotgun (WGS) entry which is preliminary data.</text>
</comment>
<feature type="compositionally biased region" description="Basic and acidic residues" evidence="1">
    <location>
        <begin position="82"/>
        <end position="101"/>
    </location>
</feature>
<name>A0ABQ8E7Q4_BRANA</name>
<sequence>MTPKRLTYSTPQRRDFANKTHQMKNQRREHEPTTTRLHRLGDRQIYKRKNEIRHSQTLKADSFPQSRVPANEIPPESQTYRQQRERLRERSKEKTSREERKSSRRRNRRPSSGGNDIVFFIAFRIGDFLFSFYSS</sequence>
<dbReference type="Proteomes" id="UP000824890">
    <property type="component" value="Unassembled WGS sequence"/>
</dbReference>
<feature type="region of interest" description="Disordered" evidence="1">
    <location>
        <begin position="1"/>
        <end position="113"/>
    </location>
</feature>
<keyword evidence="3" id="KW-1185">Reference proteome</keyword>
<reference evidence="2 3" key="1">
    <citation type="submission" date="2021-05" db="EMBL/GenBank/DDBJ databases">
        <title>Genome Assembly of Synthetic Allotetraploid Brassica napus Reveals Homoeologous Exchanges between Subgenomes.</title>
        <authorList>
            <person name="Davis J.T."/>
        </authorList>
    </citation>
    <scope>NUCLEOTIDE SEQUENCE [LARGE SCALE GENOMIC DNA]</scope>
    <source>
        <strain evidence="3">cv. Da-Ae</strain>
        <tissue evidence="2">Seedling</tissue>
    </source>
</reference>
<feature type="compositionally biased region" description="Polar residues" evidence="1">
    <location>
        <begin position="55"/>
        <end position="65"/>
    </location>
</feature>